<reference evidence="6" key="1">
    <citation type="submission" date="2018-05" db="EMBL/GenBank/DDBJ databases">
        <authorList>
            <person name="Lanie J.A."/>
            <person name="Ng W.-L."/>
            <person name="Kazmierczak K.M."/>
            <person name="Andrzejewski T.M."/>
            <person name="Davidsen T.M."/>
            <person name="Wayne K.J."/>
            <person name="Tettelin H."/>
            <person name="Glass J.I."/>
            <person name="Rusch D."/>
            <person name="Podicherti R."/>
            <person name="Tsui H.-C.T."/>
            <person name="Winkler M.E."/>
        </authorList>
    </citation>
    <scope>NUCLEOTIDE SEQUENCE</scope>
</reference>
<evidence type="ECO:0000259" key="5">
    <source>
        <dbReference type="PROSITE" id="PS50893"/>
    </source>
</evidence>
<dbReference type="PANTHER" id="PTHR42855:SF1">
    <property type="entry name" value="ABC TRANSPORTER DOMAIN-CONTAINING PROTEIN"/>
    <property type="match status" value="1"/>
</dbReference>
<dbReference type="InterPro" id="IPR003593">
    <property type="entry name" value="AAA+_ATPase"/>
</dbReference>
<proteinExistence type="predicted"/>
<dbReference type="EMBL" id="UINC01001150">
    <property type="protein sequence ID" value="SUZ72512.1"/>
    <property type="molecule type" value="Genomic_DNA"/>
</dbReference>
<dbReference type="GO" id="GO:0016887">
    <property type="term" value="F:ATP hydrolysis activity"/>
    <property type="evidence" value="ECO:0007669"/>
    <property type="project" value="InterPro"/>
</dbReference>
<dbReference type="PROSITE" id="PS50893">
    <property type="entry name" value="ABC_TRANSPORTER_2"/>
    <property type="match status" value="2"/>
</dbReference>
<evidence type="ECO:0000256" key="2">
    <source>
        <dbReference type="ARBA" id="ARBA00022840"/>
    </source>
</evidence>
<accession>A0A381PZP3</accession>
<dbReference type="CDD" id="cd03221">
    <property type="entry name" value="ABCF_EF-3"/>
    <property type="match status" value="2"/>
</dbReference>
<evidence type="ECO:0000313" key="6">
    <source>
        <dbReference type="EMBL" id="SUZ72512.1"/>
    </source>
</evidence>
<name>A0A381PZP3_9ZZZZ</name>
<dbReference type="InterPro" id="IPR051309">
    <property type="entry name" value="ABCF_ATPase"/>
</dbReference>
<sequence length="574" mass="63120">MSLLDVSNISLAWPTKTLFADLSFTVDERDRIGILGINGSGKSTLLSVLAGTETVDQGVIRRRSNLSVASLSQRPQLGEATVGEAVGSDWRAKAAIDRLGITEIANRSVASLSGGQQKRAALAEVLQNGDADLLLLDEPTNHLDIDGIEYLEQVISGFAGGIVFVSHDRHLIDRVATKTIELSTDGSFIVEGGYQSHLLAKAEREAKSERDEATRRVLERKELAWLQRGARARRRKPKSRLAIAQRTLTAPTQQQDRQASLALNDFGHHRLGRQVIDLENVSAEIGGKKLFDSVNLLLSPTERLGVVGPNGAGKSTLLDVMAGRRAPTAGRVNRGSTAQIGYFDQGGQTLDQDATVEEIVAGPGSRLDHRQSSLLQRFWFEPATHRAEVRTLSGGEQRRLQLMSVLALQPNILLLDEPTNDLDLDTLRALEEWLDTFNGALVVVTHDRALLERTVEHVVSLGEEGLHHLGAGDAVWEQARSASRPSGRRSKSKPKERNASGRSLSTLFHLLNEVEAEIEKLTTDRDRYRKFLTEDSLPHGELQEVSLTLAMTLESLQSVEDRWLAISEEIEERT</sequence>
<dbReference type="SUPFAM" id="SSF52540">
    <property type="entry name" value="P-loop containing nucleoside triphosphate hydrolases"/>
    <property type="match status" value="2"/>
</dbReference>
<gene>
    <name evidence="6" type="ORF">METZ01_LOCUS25366</name>
</gene>
<dbReference type="SMART" id="SM00382">
    <property type="entry name" value="AAA"/>
    <property type="match status" value="2"/>
</dbReference>
<protein>
    <recommendedName>
        <fullName evidence="5">ABC transporter domain-containing protein</fullName>
    </recommendedName>
</protein>
<evidence type="ECO:0000256" key="1">
    <source>
        <dbReference type="ARBA" id="ARBA00022741"/>
    </source>
</evidence>
<evidence type="ECO:0000256" key="3">
    <source>
        <dbReference type="SAM" id="Coils"/>
    </source>
</evidence>
<dbReference type="InterPro" id="IPR003439">
    <property type="entry name" value="ABC_transporter-like_ATP-bd"/>
</dbReference>
<dbReference type="InterPro" id="IPR027417">
    <property type="entry name" value="P-loop_NTPase"/>
</dbReference>
<dbReference type="GO" id="GO:0005524">
    <property type="term" value="F:ATP binding"/>
    <property type="evidence" value="ECO:0007669"/>
    <property type="project" value="UniProtKB-KW"/>
</dbReference>
<evidence type="ECO:0000256" key="4">
    <source>
        <dbReference type="SAM" id="MobiDB-lite"/>
    </source>
</evidence>
<dbReference type="PROSITE" id="PS00211">
    <property type="entry name" value="ABC_TRANSPORTER_1"/>
    <property type="match status" value="1"/>
</dbReference>
<feature type="domain" description="ABC transporter" evidence="5">
    <location>
        <begin position="4"/>
        <end position="210"/>
    </location>
</feature>
<feature type="region of interest" description="Disordered" evidence="4">
    <location>
        <begin position="477"/>
        <end position="501"/>
    </location>
</feature>
<dbReference type="InterPro" id="IPR017871">
    <property type="entry name" value="ABC_transporter-like_CS"/>
</dbReference>
<keyword evidence="3" id="KW-0175">Coiled coil</keyword>
<dbReference type="Pfam" id="PF00005">
    <property type="entry name" value="ABC_tran"/>
    <property type="match status" value="2"/>
</dbReference>
<feature type="coiled-coil region" evidence="3">
    <location>
        <begin position="504"/>
        <end position="531"/>
    </location>
</feature>
<dbReference type="AlphaFoldDB" id="A0A381PZP3"/>
<keyword evidence="2" id="KW-0067">ATP-binding</keyword>
<dbReference type="PANTHER" id="PTHR42855">
    <property type="entry name" value="ABC TRANSPORTER ATP-BINDING SUBUNIT"/>
    <property type="match status" value="1"/>
</dbReference>
<dbReference type="Gene3D" id="3.40.50.300">
    <property type="entry name" value="P-loop containing nucleotide triphosphate hydrolases"/>
    <property type="match status" value="2"/>
</dbReference>
<feature type="domain" description="ABC transporter" evidence="5">
    <location>
        <begin position="276"/>
        <end position="488"/>
    </location>
</feature>
<organism evidence="6">
    <name type="scientific">marine metagenome</name>
    <dbReference type="NCBI Taxonomy" id="408172"/>
    <lineage>
        <taxon>unclassified sequences</taxon>
        <taxon>metagenomes</taxon>
        <taxon>ecological metagenomes</taxon>
    </lineage>
</organism>
<keyword evidence="1" id="KW-0547">Nucleotide-binding</keyword>